<gene>
    <name evidence="7" type="ORF">DI564_17920</name>
</gene>
<protein>
    <submittedName>
        <fullName evidence="7">Polymerase</fullName>
    </submittedName>
</protein>
<organism evidence="7 8">
    <name type="scientific">Rhodanobacter denitrificans</name>
    <dbReference type="NCBI Taxonomy" id="666685"/>
    <lineage>
        <taxon>Bacteria</taxon>
        <taxon>Pseudomonadati</taxon>
        <taxon>Pseudomonadota</taxon>
        <taxon>Gammaproteobacteria</taxon>
        <taxon>Lysobacterales</taxon>
        <taxon>Rhodanobacteraceae</taxon>
        <taxon>Rhodanobacter</taxon>
    </lineage>
</organism>
<dbReference type="GO" id="GO:0016020">
    <property type="term" value="C:membrane"/>
    <property type="evidence" value="ECO:0007669"/>
    <property type="project" value="UniProtKB-SubCell"/>
</dbReference>
<dbReference type="PANTHER" id="PTHR37422:SF21">
    <property type="entry name" value="EXOQ-LIKE PROTEIN"/>
    <property type="match status" value="1"/>
</dbReference>
<keyword evidence="4 5" id="KW-0472">Membrane</keyword>
<evidence type="ECO:0000256" key="3">
    <source>
        <dbReference type="ARBA" id="ARBA00022989"/>
    </source>
</evidence>
<feature type="transmembrane region" description="Helical" evidence="5">
    <location>
        <begin position="86"/>
        <end position="106"/>
    </location>
</feature>
<evidence type="ECO:0000256" key="4">
    <source>
        <dbReference type="ARBA" id="ARBA00023136"/>
    </source>
</evidence>
<dbReference type="Pfam" id="PF04932">
    <property type="entry name" value="Wzy_C"/>
    <property type="match status" value="1"/>
</dbReference>
<proteinExistence type="predicted"/>
<evidence type="ECO:0000256" key="5">
    <source>
        <dbReference type="SAM" id="Phobius"/>
    </source>
</evidence>
<name>A0A2W5K1G6_9GAMM</name>
<dbReference type="InterPro" id="IPR007016">
    <property type="entry name" value="O-antigen_ligase-rel_domated"/>
</dbReference>
<comment type="caution">
    <text evidence="7">The sequence shown here is derived from an EMBL/GenBank/DDBJ whole genome shotgun (WGS) entry which is preliminary data.</text>
</comment>
<feature type="transmembrane region" description="Helical" evidence="5">
    <location>
        <begin position="118"/>
        <end position="138"/>
    </location>
</feature>
<comment type="subcellular location">
    <subcellularLocation>
        <location evidence="1">Membrane</location>
        <topology evidence="1">Multi-pass membrane protein</topology>
    </subcellularLocation>
</comment>
<evidence type="ECO:0000256" key="2">
    <source>
        <dbReference type="ARBA" id="ARBA00022692"/>
    </source>
</evidence>
<keyword evidence="2 5" id="KW-0812">Transmembrane</keyword>
<keyword evidence="3 5" id="KW-1133">Transmembrane helix</keyword>
<evidence type="ECO:0000259" key="6">
    <source>
        <dbReference type="Pfam" id="PF04932"/>
    </source>
</evidence>
<feature type="transmembrane region" description="Helical" evidence="5">
    <location>
        <begin position="33"/>
        <end position="51"/>
    </location>
</feature>
<dbReference type="Proteomes" id="UP000249046">
    <property type="component" value="Unassembled WGS sequence"/>
</dbReference>
<feature type="transmembrane region" description="Helical" evidence="5">
    <location>
        <begin position="158"/>
        <end position="175"/>
    </location>
</feature>
<feature type="transmembrane region" description="Helical" evidence="5">
    <location>
        <begin position="58"/>
        <end position="80"/>
    </location>
</feature>
<evidence type="ECO:0000313" key="8">
    <source>
        <dbReference type="Proteomes" id="UP000249046"/>
    </source>
</evidence>
<dbReference type="EMBL" id="QFPO01000031">
    <property type="protein sequence ID" value="PZQ09244.1"/>
    <property type="molecule type" value="Genomic_DNA"/>
</dbReference>
<feature type="transmembrane region" description="Helical" evidence="5">
    <location>
        <begin position="222"/>
        <end position="244"/>
    </location>
</feature>
<dbReference type="InterPro" id="IPR051533">
    <property type="entry name" value="WaaL-like"/>
</dbReference>
<reference evidence="7 8" key="1">
    <citation type="submission" date="2017-08" db="EMBL/GenBank/DDBJ databases">
        <title>Infants hospitalized years apart are colonized by the same room-sourced microbial strains.</title>
        <authorList>
            <person name="Brooks B."/>
            <person name="Olm M.R."/>
            <person name="Firek B.A."/>
            <person name="Baker R."/>
            <person name="Thomas B.C."/>
            <person name="Morowitz M.J."/>
            <person name="Banfield J.F."/>
        </authorList>
    </citation>
    <scope>NUCLEOTIDE SEQUENCE [LARGE SCALE GENOMIC DNA]</scope>
    <source>
        <strain evidence="7">S2_005_003_R2_42</strain>
    </source>
</reference>
<feature type="transmembrane region" description="Helical" evidence="5">
    <location>
        <begin position="394"/>
        <end position="413"/>
    </location>
</feature>
<sequence>MTGRSLLRADVPWAALCIVAVLALLPIGRLSELPLAIGAVAGLVLLARGRLGEVRSGVVLALVLFAAYWLAAVLSAVAAVRPDKTLSTVASLLRFAPFALFAVYALRRPADLERATVAIAAIVSLWVIDAWVQMLTGYSLAGAAEAERITGIFGADNVKFGPVLATLSPFVLIVARERYGRRGLALAALAVLVPVLLAGSRSAWIAYALVCTVLAWRETRRWTTFAALGTAVAAIAALAVALAWQVSDRFDARIDRSLRAFEGTGQAIDEASAGRLAIWHAAASMTAAHPLTGVGVRGFRYAYPQYATPGDRFVDAGGDTGASHAHQIVLEVLSETGVIGLALWLAGTVVAVRAWRRADAAARARARPAALALLAATFPLNSHLAFYSAWWSLLFWWLLALYAAAVTTPAPAASPSRPLSPPL</sequence>
<feature type="transmembrane region" description="Helical" evidence="5">
    <location>
        <begin position="187"/>
        <end position="216"/>
    </location>
</feature>
<feature type="domain" description="O-antigen ligase-related" evidence="6">
    <location>
        <begin position="187"/>
        <end position="345"/>
    </location>
</feature>
<dbReference type="PANTHER" id="PTHR37422">
    <property type="entry name" value="TEICHURONIC ACID BIOSYNTHESIS PROTEIN TUAE"/>
    <property type="match status" value="1"/>
</dbReference>
<evidence type="ECO:0000256" key="1">
    <source>
        <dbReference type="ARBA" id="ARBA00004141"/>
    </source>
</evidence>
<accession>A0A2W5K1G6</accession>
<feature type="transmembrane region" description="Helical" evidence="5">
    <location>
        <begin position="7"/>
        <end position="27"/>
    </location>
</feature>
<dbReference type="AlphaFoldDB" id="A0A2W5K1G6"/>
<evidence type="ECO:0000313" key="7">
    <source>
        <dbReference type="EMBL" id="PZQ09244.1"/>
    </source>
</evidence>